<comment type="similarity">
    <text evidence="5 8">Belongs to the arginase family.</text>
</comment>
<dbReference type="AlphaFoldDB" id="A0A2A4GC34"/>
<dbReference type="GO" id="GO:0033389">
    <property type="term" value="P:putrescine biosynthetic process from arginine, via agmatine"/>
    <property type="evidence" value="ECO:0007669"/>
    <property type="project" value="TreeGrafter"/>
</dbReference>
<feature type="binding site" evidence="5 7">
    <location>
        <position position="247"/>
    </location>
    <ligand>
        <name>Mn(2+)</name>
        <dbReference type="ChEBI" id="CHEBI:29035"/>
        <label>1</label>
    </ligand>
</feature>
<feature type="binding site" evidence="5">
    <location>
        <position position="155"/>
    </location>
    <ligand>
        <name>Mn(2+)</name>
        <dbReference type="ChEBI" id="CHEBI:29035"/>
        <label>2</label>
    </ligand>
</feature>
<gene>
    <name evidence="5" type="primary">hutG</name>
    <name evidence="9" type="ORF">B7P33_01320</name>
</gene>
<keyword evidence="3 5" id="KW-0369">Histidine metabolism</keyword>
<dbReference type="GO" id="GO:0019556">
    <property type="term" value="P:L-histidine catabolic process to glutamate and formamide"/>
    <property type="evidence" value="ECO:0007669"/>
    <property type="project" value="UniProtKB-UniRule"/>
</dbReference>
<comment type="function">
    <text evidence="5">Catalyzes the conversion of N-formimidoyl-L-glutamate to L-glutamate and formamide.</text>
</comment>
<feature type="binding site" evidence="5">
    <location>
        <position position="249"/>
    </location>
    <ligand>
        <name>Mn(2+)</name>
        <dbReference type="ChEBI" id="CHEBI:29035"/>
        <label>2</label>
    </ligand>
</feature>
<comment type="pathway">
    <text evidence="5">Amino-acid degradation; L-histidine degradation into L-glutamate; L-glutamate from N-formimidoyl-L-glutamate (hydrolase route): step 1/1.</text>
</comment>
<dbReference type="HAMAP" id="MF_00737">
    <property type="entry name" value="Formimidoylglutam"/>
    <property type="match status" value="1"/>
</dbReference>
<keyword evidence="10" id="KW-1185">Reference proteome</keyword>
<sequence length="321" mass="35163">MENYTPANPQLWSGRPSEDQQYVHEKVVAVNLREAATSPSKKSFSILGYACDEGVARNRGRVGAYHGPDHIKKALGPMPNHLPQKYQLFDMGSVVCIGDDLEGAQKSLTETVRVILSQKSFPIVLGGGHDIAYGHFKGIRNHFGPDKKIGIINFDAHFDLRDNGGIPTSGTPFHQIATEAQTNGEAFHYLCLGIRQDANPKVLFETAQHTGSKFILQSEFTLYNLKKVNKKLQKFLDEVDLVYVTLDLDGFASAYAPGVSAPSPFGFSPDIVLECLNTIIASKKLTALDIAEYNPTYDIDGITAKLAAGLLHHSIHRLSGK</sequence>
<comment type="catalytic activity">
    <reaction evidence="5">
        <text>N-formimidoyl-L-glutamate + H2O = formamide + L-glutamate</text>
        <dbReference type="Rhea" id="RHEA:22492"/>
        <dbReference type="ChEBI" id="CHEBI:15377"/>
        <dbReference type="ChEBI" id="CHEBI:16397"/>
        <dbReference type="ChEBI" id="CHEBI:29985"/>
        <dbReference type="ChEBI" id="CHEBI:58928"/>
        <dbReference type="EC" id="3.5.3.8"/>
    </reaction>
</comment>
<dbReference type="PANTHER" id="PTHR11358:SF35">
    <property type="entry name" value="FORMIMIDOYLGLUTAMASE"/>
    <property type="match status" value="1"/>
</dbReference>
<dbReference type="NCBIfam" id="TIGR01227">
    <property type="entry name" value="hutG"/>
    <property type="match status" value="1"/>
</dbReference>
<evidence type="ECO:0000256" key="8">
    <source>
        <dbReference type="PROSITE-ProRule" id="PRU00742"/>
    </source>
</evidence>
<reference evidence="9 10" key="1">
    <citation type="submission" date="2017-04" db="EMBL/GenBank/DDBJ databases">
        <title>A new member of the family Flavobacteriaceae isolated from ascidians.</title>
        <authorList>
            <person name="Chen L."/>
        </authorList>
    </citation>
    <scope>NUCLEOTIDE SEQUENCE [LARGE SCALE GENOMIC DNA]</scope>
    <source>
        <strain evidence="9 10">HQA918</strain>
    </source>
</reference>
<dbReference type="InterPro" id="IPR023696">
    <property type="entry name" value="Ureohydrolase_dom_sf"/>
</dbReference>
<proteinExistence type="inferred from homology"/>
<evidence type="ECO:0000256" key="1">
    <source>
        <dbReference type="ARBA" id="ARBA00022723"/>
    </source>
</evidence>
<dbReference type="EMBL" id="NBWU01000001">
    <property type="protein sequence ID" value="PCE65971.1"/>
    <property type="molecule type" value="Genomic_DNA"/>
</dbReference>
<dbReference type="GO" id="GO:0030145">
    <property type="term" value="F:manganese ion binding"/>
    <property type="evidence" value="ECO:0007669"/>
    <property type="project" value="UniProtKB-UniRule"/>
</dbReference>
<feature type="binding site" evidence="7">
    <location>
        <position position="249"/>
    </location>
    <ligand>
        <name>Mn(2+)</name>
        <dbReference type="ChEBI" id="CHEBI:29035"/>
        <label>1</label>
    </ligand>
</feature>
<protein>
    <recommendedName>
        <fullName evidence="5 6">Formimidoylglutamase</fullName>
        <ecNumber evidence="5 6">3.5.3.8</ecNumber>
    </recommendedName>
    <alternativeName>
        <fullName evidence="5">Formiminoglutamase</fullName>
    </alternativeName>
    <alternativeName>
        <fullName evidence="5">Formiminoglutamate hydrolase</fullName>
    </alternativeName>
</protein>
<keyword evidence="2 5" id="KW-0378">Hydrolase</keyword>
<name>A0A2A4GC34_9FLAO</name>
<dbReference type="Proteomes" id="UP000219559">
    <property type="component" value="Unassembled WGS sequence"/>
</dbReference>
<feature type="binding site" evidence="5 7">
    <location>
        <position position="159"/>
    </location>
    <ligand>
        <name>Mn(2+)</name>
        <dbReference type="ChEBI" id="CHEBI:29035"/>
        <label>1</label>
    </ligand>
</feature>
<feature type="binding site" evidence="5">
    <location>
        <position position="157"/>
    </location>
    <ligand>
        <name>Mn(2+)</name>
        <dbReference type="ChEBI" id="CHEBI:29035"/>
        <label>2</label>
    </ligand>
</feature>
<dbReference type="Pfam" id="PF00491">
    <property type="entry name" value="Arginase"/>
    <property type="match status" value="1"/>
</dbReference>
<evidence type="ECO:0000313" key="9">
    <source>
        <dbReference type="EMBL" id="PCE65971.1"/>
    </source>
</evidence>
<evidence type="ECO:0000256" key="4">
    <source>
        <dbReference type="ARBA" id="ARBA00023211"/>
    </source>
</evidence>
<dbReference type="RefSeq" id="WP_097441496.1">
    <property type="nucleotide sequence ID" value="NZ_NBWU01000001.1"/>
</dbReference>
<feature type="binding site" evidence="5">
    <location>
        <position position="247"/>
    </location>
    <ligand>
        <name>Mn(2+)</name>
        <dbReference type="ChEBI" id="CHEBI:29035"/>
        <label>2</label>
    </ligand>
</feature>
<dbReference type="PROSITE" id="PS51409">
    <property type="entry name" value="ARGINASE_2"/>
    <property type="match status" value="1"/>
</dbReference>
<evidence type="ECO:0000256" key="6">
    <source>
        <dbReference type="NCBIfam" id="TIGR01227"/>
    </source>
</evidence>
<dbReference type="CDD" id="cd09988">
    <property type="entry name" value="Formimidoylglutamase"/>
    <property type="match status" value="1"/>
</dbReference>
<dbReference type="GO" id="GO:0008783">
    <property type="term" value="F:agmatinase activity"/>
    <property type="evidence" value="ECO:0007669"/>
    <property type="project" value="TreeGrafter"/>
</dbReference>
<dbReference type="EC" id="3.5.3.8" evidence="5 6"/>
<accession>A0A2A4GC34</accession>
<feature type="binding site" evidence="5 7">
    <location>
        <position position="155"/>
    </location>
    <ligand>
        <name>Mn(2+)</name>
        <dbReference type="ChEBI" id="CHEBI:29035"/>
        <label>1</label>
    </ligand>
</feature>
<dbReference type="PIRSF" id="PIRSF036979">
    <property type="entry name" value="Arginase"/>
    <property type="match status" value="1"/>
</dbReference>
<comment type="cofactor">
    <cofactor evidence="5 7">
        <name>Mn(2+)</name>
        <dbReference type="ChEBI" id="CHEBI:29035"/>
    </cofactor>
    <text evidence="5 7">Binds 2 manganese ions per subunit.</text>
</comment>
<evidence type="ECO:0000313" key="10">
    <source>
        <dbReference type="Proteomes" id="UP000219559"/>
    </source>
</evidence>
<keyword evidence="1 5" id="KW-0479">Metal-binding</keyword>
<dbReference type="PANTHER" id="PTHR11358">
    <property type="entry name" value="ARGINASE/AGMATINASE"/>
    <property type="match status" value="1"/>
</dbReference>
<evidence type="ECO:0000256" key="7">
    <source>
        <dbReference type="PIRSR" id="PIRSR036979-1"/>
    </source>
</evidence>
<comment type="caution">
    <text evidence="9">The sequence shown here is derived from an EMBL/GenBank/DDBJ whole genome shotgun (WGS) entry which is preliminary data.</text>
</comment>
<evidence type="ECO:0000256" key="5">
    <source>
        <dbReference type="HAMAP-Rule" id="MF_00737"/>
    </source>
</evidence>
<dbReference type="UniPathway" id="UPA00379">
    <property type="reaction ID" value="UER00552"/>
</dbReference>
<dbReference type="SUPFAM" id="SSF52768">
    <property type="entry name" value="Arginase/deacetylase"/>
    <property type="match status" value="1"/>
</dbReference>
<feature type="binding site" evidence="7">
    <location>
        <position position="157"/>
    </location>
    <ligand>
        <name>Mn(2+)</name>
        <dbReference type="ChEBI" id="CHEBI:29035"/>
        <label>1</label>
    </ligand>
</feature>
<dbReference type="OrthoDB" id="9788689at2"/>
<evidence type="ECO:0000256" key="2">
    <source>
        <dbReference type="ARBA" id="ARBA00022801"/>
    </source>
</evidence>
<dbReference type="InterPro" id="IPR006035">
    <property type="entry name" value="Ureohydrolase"/>
</dbReference>
<dbReference type="GO" id="GO:0050415">
    <property type="term" value="F:formimidoylglutamase activity"/>
    <property type="evidence" value="ECO:0007669"/>
    <property type="project" value="UniProtKB-UniRule"/>
</dbReference>
<dbReference type="PRINTS" id="PR00116">
    <property type="entry name" value="ARGINASE"/>
</dbReference>
<keyword evidence="4 5" id="KW-0464">Manganese</keyword>
<organism evidence="9 10">
    <name type="scientific">Sediminicola luteus</name>
    <dbReference type="NCBI Taxonomy" id="319238"/>
    <lineage>
        <taxon>Bacteria</taxon>
        <taxon>Pseudomonadati</taxon>
        <taxon>Bacteroidota</taxon>
        <taxon>Flavobacteriia</taxon>
        <taxon>Flavobacteriales</taxon>
        <taxon>Flavobacteriaceae</taxon>
        <taxon>Sediminicola</taxon>
    </lineage>
</organism>
<evidence type="ECO:0000256" key="3">
    <source>
        <dbReference type="ARBA" id="ARBA00022808"/>
    </source>
</evidence>
<dbReference type="InterPro" id="IPR005923">
    <property type="entry name" value="HutG"/>
</dbReference>
<dbReference type="GO" id="GO:0019557">
    <property type="term" value="P:L-histidine catabolic process to glutamate and formate"/>
    <property type="evidence" value="ECO:0007669"/>
    <property type="project" value="UniProtKB-UniPathway"/>
</dbReference>
<dbReference type="Gene3D" id="3.40.800.10">
    <property type="entry name" value="Ureohydrolase domain"/>
    <property type="match status" value="1"/>
</dbReference>
<feature type="binding site" evidence="5 7">
    <location>
        <position position="129"/>
    </location>
    <ligand>
        <name>Mn(2+)</name>
        <dbReference type="ChEBI" id="CHEBI:29035"/>
        <label>1</label>
    </ligand>
</feature>